<keyword evidence="1" id="KW-0963">Cytoplasm</keyword>
<keyword evidence="12" id="KW-1185">Reference proteome</keyword>
<evidence type="ECO:0000313" key="11">
    <source>
        <dbReference type="EMBL" id="SNT75388.1"/>
    </source>
</evidence>
<feature type="domain" description="AAA+ ATPase" evidence="9">
    <location>
        <begin position="173"/>
        <end position="300"/>
    </location>
</feature>
<dbReference type="Pfam" id="PF08299">
    <property type="entry name" value="Bac_DnaA_C"/>
    <property type="match status" value="1"/>
</dbReference>
<accession>A0A239PZ87</accession>
<dbReference type="Gene3D" id="1.10.1750.10">
    <property type="match status" value="1"/>
</dbReference>
<evidence type="ECO:0000256" key="4">
    <source>
        <dbReference type="ARBA" id="ARBA00022840"/>
    </source>
</evidence>
<dbReference type="SUPFAM" id="SSF52540">
    <property type="entry name" value="P-loop containing nucleoside triphosphate hydrolases"/>
    <property type="match status" value="1"/>
</dbReference>
<dbReference type="GO" id="GO:0005886">
    <property type="term" value="C:plasma membrane"/>
    <property type="evidence" value="ECO:0007669"/>
    <property type="project" value="TreeGrafter"/>
</dbReference>
<evidence type="ECO:0000256" key="2">
    <source>
        <dbReference type="ARBA" id="ARBA00022705"/>
    </source>
</evidence>
<dbReference type="Proteomes" id="UP000198346">
    <property type="component" value="Unassembled WGS sequence"/>
</dbReference>
<dbReference type="CDD" id="cd00009">
    <property type="entry name" value="AAA"/>
    <property type="match status" value="1"/>
</dbReference>
<evidence type="ECO:0000256" key="8">
    <source>
        <dbReference type="RuleBase" id="RU004227"/>
    </source>
</evidence>
<dbReference type="Gene3D" id="1.10.8.60">
    <property type="match status" value="1"/>
</dbReference>
<dbReference type="GO" id="GO:0005524">
    <property type="term" value="F:ATP binding"/>
    <property type="evidence" value="ECO:0007669"/>
    <property type="project" value="UniProtKB-KW"/>
</dbReference>
<dbReference type="InterPro" id="IPR013317">
    <property type="entry name" value="DnaA_dom"/>
</dbReference>
<dbReference type="GO" id="GO:0003688">
    <property type="term" value="F:DNA replication origin binding"/>
    <property type="evidence" value="ECO:0007669"/>
    <property type="project" value="TreeGrafter"/>
</dbReference>
<dbReference type="InterPro" id="IPR027417">
    <property type="entry name" value="P-loop_NTPase"/>
</dbReference>
<dbReference type="RefSeq" id="WP_089413139.1">
    <property type="nucleotide sequence ID" value="NZ_FZQA01000008.1"/>
</dbReference>
<evidence type="ECO:0000256" key="7">
    <source>
        <dbReference type="RuleBase" id="RU000577"/>
    </source>
</evidence>
<keyword evidence="6 7" id="KW-0238">DNA-binding</keyword>
<comment type="function">
    <text evidence="7">Plays an essential role in the initiation and regulation of chromosomal replication. ATP-DnaA binds to the origin of replication (oriC) to initiate formation of the DNA replication initiation complex once per cell cycle. Binds the DnaA box (a 9 base pair repeat at the origin) and separates the double-stranded (ds)DNA. Forms a right-handed helical filament on oriC DNA; dsDNA binds to the exterior of the filament while single-stranded (ss)DNA is stabiized in the filament's interior. The ATP-DnaA-oriC complex binds and stabilizes one strand of the AT-rich DNA unwinding element (DUE), permitting loading of DNA polymerase. After initiation quickly degrades to an ADP-DnaA complex that is not apt for DNA replication. Binds acidic phospholipids.</text>
</comment>
<evidence type="ECO:0000259" key="10">
    <source>
        <dbReference type="SMART" id="SM00760"/>
    </source>
</evidence>
<keyword evidence="4 7" id="KW-0067">ATP-binding</keyword>
<dbReference type="AlphaFoldDB" id="A0A239PZ87"/>
<dbReference type="InterPro" id="IPR013159">
    <property type="entry name" value="DnaA_C"/>
</dbReference>
<dbReference type="InterPro" id="IPR003593">
    <property type="entry name" value="AAA+_ATPase"/>
</dbReference>
<reference evidence="11 12" key="1">
    <citation type="submission" date="2017-07" db="EMBL/GenBank/DDBJ databases">
        <authorList>
            <person name="Sun Z.S."/>
            <person name="Albrecht U."/>
            <person name="Echele G."/>
            <person name="Lee C.C."/>
        </authorList>
    </citation>
    <scope>NUCLEOTIDE SEQUENCE [LARGE SCALE GENOMIC DNA]</scope>
    <source>
        <strain evidence="11 12">CGMCC 1.12710</strain>
    </source>
</reference>
<dbReference type="PANTHER" id="PTHR30050:SF5">
    <property type="entry name" value="DNAA REGULATORY INACTIVATOR HDA"/>
    <property type="match status" value="1"/>
</dbReference>
<feature type="domain" description="Chromosomal replication initiator DnaA C-terminal" evidence="10">
    <location>
        <begin position="388"/>
        <end position="456"/>
    </location>
</feature>
<dbReference type="EMBL" id="FZQA01000008">
    <property type="protein sequence ID" value="SNT75388.1"/>
    <property type="molecule type" value="Genomic_DNA"/>
</dbReference>
<dbReference type="SMART" id="SM00382">
    <property type="entry name" value="AAA"/>
    <property type="match status" value="1"/>
</dbReference>
<dbReference type="PANTHER" id="PTHR30050">
    <property type="entry name" value="CHROMOSOMAL REPLICATION INITIATOR PROTEIN DNAA"/>
    <property type="match status" value="1"/>
</dbReference>
<dbReference type="SMART" id="SM00760">
    <property type="entry name" value="Bac_DnaA_C"/>
    <property type="match status" value="1"/>
</dbReference>
<dbReference type="Gene3D" id="3.40.50.300">
    <property type="entry name" value="P-loop containing nucleotide triphosphate hydrolases"/>
    <property type="match status" value="1"/>
</dbReference>
<dbReference type="SUPFAM" id="SSF48295">
    <property type="entry name" value="TrpR-like"/>
    <property type="match status" value="1"/>
</dbReference>
<dbReference type="OrthoDB" id="9807019at2"/>
<evidence type="ECO:0000256" key="3">
    <source>
        <dbReference type="ARBA" id="ARBA00022741"/>
    </source>
</evidence>
<organism evidence="11 12">
    <name type="scientific">Amphiplicatus metriothermophilus</name>
    <dbReference type="NCBI Taxonomy" id="1519374"/>
    <lineage>
        <taxon>Bacteria</taxon>
        <taxon>Pseudomonadati</taxon>
        <taxon>Pseudomonadota</taxon>
        <taxon>Alphaproteobacteria</taxon>
        <taxon>Parvularculales</taxon>
        <taxon>Parvularculaceae</taxon>
        <taxon>Amphiplicatus</taxon>
    </lineage>
</organism>
<evidence type="ECO:0000313" key="12">
    <source>
        <dbReference type="Proteomes" id="UP000198346"/>
    </source>
</evidence>
<proteinExistence type="inferred from homology"/>
<comment type="similarity">
    <text evidence="8">Belongs to the DnaA family.</text>
</comment>
<keyword evidence="2 7" id="KW-0235">DNA replication</keyword>
<dbReference type="GO" id="GO:0006275">
    <property type="term" value="P:regulation of DNA replication"/>
    <property type="evidence" value="ECO:0007669"/>
    <property type="project" value="InterPro"/>
</dbReference>
<protein>
    <recommendedName>
        <fullName evidence="7">Chromosomal replication initiator protein DnaA</fullName>
    </recommendedName>
</protein>
<keyword evidence="5" id="KW-0446">Lipid-binding</keyword>
<evidence type="ECO:0000259" key="9">
    <source>
        <dbReference type="SMART" id="SM00382"/>
    </source>
</evidence>
<name>A0A239PZ87_9PROT</name>
<gene>
    <name evidence="11" type="ORF">SAMN06297382_2714</name>
</gene>
<evidence type="ECO:0000256" key="6">
    <source>
        <dbReference type="ARBA" id="ARBA00023125"/>
    </source>
</evidence>
<dbReference type="PRINTS" id="PR00051">
    <property type="entry name" value="DNAA"/>
</dbReference>
<dbReference type="Pfam" id="PF00308">
    <property type="entry name" value="Bac_DnaA"/>
    <property type="match status" value="1"/>
</dbReference>
<dbReference type="GO" id="GO:0006270">
    <property type="term" value="P:DNA replication initiation"/>
    <property type="evidence" value="ECO:0007669"/>
    <property type="project" value="InterPro"/>
</dbReference>
<evidence type="ECO:0000256" key="5">
    <source>
        <dbReference type="ARBA" id="ARBA00023121"/>
    </source>
</evidence>
<dbReference type="CDD" id="cd06571">
    <property type="entry name" value="Bac_DnaA_C"/>
    <property type="match status" value="1"/>
</dbReference>
<evidence type="ECO:0000256" key="1">
    <source>
        <dbReference type="ARBA" id="ARBA00022490"/>
    </source>
</evidence>
<keyword evidence="3 7" id="KW-0547">Nucleotide-binding</keyword>
<dbReference type="InterPro" id="IPR010921">
    <property type="entry name" value="Trp_repressor/repl_initiator"/>
</dbReference>
<sequence length="479" mass="51513">MNEMGGGEEFSAFMKRLQLRVGGNAFQAWMSDLRLESRTPDAVTFSTASKAKCDVLVQRFIQQLQDAWRDAVAPVRRIDVVTREMLSASAARVDALGPAAAAGGSARAYASAPAASRRAYSTAPATNARRGAAALAELVSPLDARCTFERFAVDPSNELAYAAARQLVNPNGVREIVYIYGPSGVGKTHLLHAIGNEWAATRNAEGCAYLTYSNLKNGCVNAIFSNAMLALQQALLAQGVVLIDDVHLLASSVRTQMEILNLVNASLAAGRRLVLAGELAPARLVERGISPRLADRLKGGLCVAMSPGGEALRFDVLKKRLDGAPERCAISDEALAFIARHFPQSMREAIGALNQLLLVFGRQEVTVDAAMAAEALRAHLRDCRREYTLDDAAEASAKAFGITLADLKGRAQHQKYVRARHAFVFVGREVLKESFPRIAAVLGRDHSTAMNGYQRALALIVRDKKFQDGVEAVKAALGA</sequence>
<dbReference type="InterPro" id="IPR020591">
    <property type="entry name" value="Chromosome_initiator_DnaA-like"/>
</dbReference>
<dbReference type="GO" id="GO:0008289">
    <property type="term" value="F:lipid binding"/>
    <property type="evidence" value="ECO:0007669"/>
    <property type="project" value="UniProtKB-KW"/>
</dbReference>